<evidence type="ECO:0000313" key="4">
    <source>
        <dbReference type="EMBL" id="MEY8771675.1"/>
    </source>
</evidence>
<dbReference type="RefSeq" id="WP_369895979.1">
    <property type="nucleotide sequence ID" value="NZ_JBGFFX010000008.1"/>
</dbReference>
<evidence type="ECO:0000259" key="2">
    <source>
        <dbReference type="Pfam" id="PF06812"/>
    </source>
</evidence>
<feature type="coiled-coil region" evidence="1">
    <location>
        <begin position="410"/>
        <end position="437"/>
    </location>
</feature>
<dbReference type="InterPro" id="IPR010657">
    <property type="entry name" value="ImpA_N"/>
</dbReference>
<comment type="caution">
    <text evidence="4">The sequence shown here is derived from an EMBL/GenBank/DDBJ whole genome shotgun (WGS) entry which is preliminary data.</text>
</comment>
<dbReference type="PANTHER" id="PTHR37024:SF5">
    <property type="entry name" value="IMPA N-TERMINAL DOMAIN-CONTAINING PROTEIN"/>
    <property type="match status" value="1"/>
</dbReference>
<evidence type="ECO:0000259" key="3">
    <source>
        <dbReference type="Pfam" id="PF12486"/>
    </source>
</evidence>
<dbReference type="Pfam" id="PF12486">
    <property type="entry name" value="VasL"/>
    <property type="match status" value="1"/>
</dbReference>
<sequence length="475" mass="53000">MTTLSERYLKTGGDPRTLPDYAALRDELGKLSHPARPDVNWHHVEKLSLALFEHNGVELQTAAWYTLARAQLAGLAGLNEGLAILEALIRHQWGNLWPPRVHARVEILSALSRRVQQLMRTLPVSYSDLSQLYHAEQQLRRLNEVLQRLELRNLSQFDALAALMHTSAVRLENSDTATGEEPVSASSIVLPAAAQSVAEMVPGAARWIYVAQPTSNVEVATAPPKSHRWKPFVAGMLTMLVAGCIGQWAWHSLHRTDPLVAQLKASLTLLPLPLSTAQINNLKQDGALPQNVLRDTQQQLAHISGLAPDWSLNYGQQLIDLALAASPEEARGIATEWQQQVKAAALPEEAMGGWQQGMEQLQQLTLKLNALDGQRGKYMTVSELKSVVYNATQAFNRSVPAEEQLRLYSLSQSDIQRRQAERALAQLQARYFLLKQEAEKARGINRWRSACQDLLSDFDVRRYARRAPIEKGIKT</sequence>
<accession>A0ABV4E9S7</accession>
<gene>
    <name evidence="4" type="ORF">AB6T85_14850</name>
</gene>
<dbReference type="InterPro" id="IPR021069">
    <property type="entry name" value="ImpA_C"/>
</dbReference>
<dbReference type="Pfam" id="PF06812">
    <property type="entry name" value="ImpA_N"/>
    <property type="match status" value="1"/>
</dbReference>
<name>A0ABV4E9S7_9GAMM</name>
<keyword evidence="5" id="KW-1185">Reference proteome</keyword>
<keyword evidence="1" id="KW-0175">Coiled coil</keyword>
<dbReference type="Proteomes" id="UP001565243">
    <property type="component" value="Unassembled WGS sequence"/>
</dbReference>
<evidence type="ECO:0000313" key="5">
    <source>
        <dbReference type="Proteomes" id="UP001565243"/>
    </source>
</evidence>
<dbReference type="EMBL" id="JBGFFX010000008">
    <property type="protein sequence ID" value="MEY8771675.1"/>
    <property type="molecule type" value="Genomic_DNA"/>
</dbReference>
<organism evidence="4 5">
    <name type="scientific">Erwinia aeris</name>
    <dbReference type="NCBI Taxonomy" id="3239803"/>
    <lineage>
        <taxon>Bacteria</taxon>
        <taxon>Pseudomonadati</taxon>
        <taxon>Pseudomonadota</taxon>
        <taxon>Gammaproteobacteria</taxon>
        <taxon>Enterobacterales</taxon>
        <taxon>Erwiniaceae</taxon>
        <taxon>Erwinia</taxon>
    </lineage>
</organism>
<protein>
    <submittedName>
        <fullName evidence="4">VasL domain-containing protein</fullName>
    </submittedName>
</protein>
<dbReference type="PANTHER" id="PTHR37024">
    <property type="entry name" value="TYPE VI SECRETION SYSTEM DUF2094 AND IMPA-RELATED DOMAIN PROTEIN"/>
    <property type="match status" value="1"/>
</dbReference>
<proteinExistence type="predicted"/>
<feature type="domain" description="ImpA N-terminal" evidence="2">
    <location>
        <begin position="11"/>
        <end position="111"/>
    </location>
</feature>
<reference evidence="4 5" key="1">
    <citation type="submission" date="2024-07" db="EMBL/GenBank/DDBJ databases">
        <authorList>
            <person name="Hebao G."/>
        </authorList>
    </citation>
    <scope>NUCLEOTIDE SEQUENCE [LARGE SCALE GENOMIC DNA]</scope>
    <source>
        <strain evidence="4 5">ACCC 02193</strain>
    </source>
</reference>
<feature type="domain" description="ImpA C-terminal" evidence="3">
    <location>
        <begin position="296"/>
        <end position="434"/>
    </location>
</feature>
<evidence type="ECO:0000256" key="1">
    <source>
        <dbReference type="SAM" id="Coils"/>
    </source>
</evidence>